<protein>
    <submittedName>
        <fullName evidence="2">Uncharacterized protein</fullName>
    </submittedName>
</protein>
<dbReference type="AlphaFoldDB" id="A0A9W6BAB7"/>
<name>A0A9W6BAB7_9CHLO</name>
<evidence type="ECO:0000313" key="2">
    <source>
        <dbReference type="EMBL" id="GLC48378.1"/>
    </source>
</evidence>
<evidence type="ECO:0000313" key="3">
    <source>
        <dbReference type="Proteomes" id="UP001165080"/>
    </source>
</evidence>
<dbReference type="Proteomes" id="UP001165080">
    <property type="component" value="Unassembled WGS sequence"/>
</dbReference>
<dbReference type="EMBL" id="BRXU01000001">
    <property type="protein sequence ID" value="GLC48378.1"/>
    <property type="molecule type" value="Genomic_DNA"/>
</dbReference>
<reference evidence="2 3" key="1">
    <citation type="journal article" date="2023" name="Commun. Biol.">
        <title>Reorganization of the ancestral sex-determining regions during the evolution of trioecy in Pleodorina starrii.</title>
        <authorList>
            <person name="Takahashi K."/>
            <person name="Suzuki S."/>
            <person name="Kawai-Toyooka H."/>
            <person name="Yamamoto K."/>
            <person name="Hamaji T."/>
            <person name="Ootsuki R."/>
            <person name="Yamaguchi H."/>
            <person name="Kawachi M."/>
            <person name="Higashiyama T."/>
            <person name="Nozaki H."/>
        </authorList>
    </citation>
    <scope>NUCLEOTIDE SEQUENCE [LARGE SCALE GENOMIC DNA]</scope>
    <source>
        <strain evidence="2 3">NIES-4479</strain>
    </source>
</reference>
<sequence length="294" mass="32791">MTAASEGRGEATDNDNSPTGRRRPFRRRGEACPTPVPPVLLCWVLLVATFWWRGAEAQQTPPPAAIYGPWYPSQDLNEQHKAVLRFILSGNTSFWSRPEVATRIGFGTAPWRCVDNCRAQYYASSRECAPDCSSQTYCEPGGPALSDPNTTCCALSILDQSYSFSHPPSASTPTWCSNYPAWGTRVRQSVCDFNAFSARGASPPGGAANPFLAVSCKKYNTTTVYYVNGTLYRNDTARRLIRDNDIRRRNTTRNLVTRISLRHIPAWHHPTIDITRPPEFSLVDDLVCLPLQEL</sequence>
<gene>
    <name evidence="2" type="primary">PLESTBF000042</name>
    <name evidence="2" type="ORF">PLESTB_000089600</name>
</gene>
<proteinExistence type="predicted"/>
<accession>A0A9W6BAB7</accession>
<keyword evidence="3" id="KW-1185">Reference proteome</keyword>
<feature type="region of interest" description="Disordered" evidence="1">
    <location>
        <begin position="1"/>
        <end position="29"/>
    </location>
</feature>
<comment type="caution">
    <text evidence="2">The sequence shown here is derived from an EMBL/GenBank/DDBJ whole genome shotgun (WGS) entry which is preliminary data.</text>
</comment>
<organism evidence="2 3">
    <name type="scientific">Pleodorina starrii</name>
    <dbReference type="NCBI Taxonomy" id="330485"/>
    <lineage>
        <taxon>Eukaryota</taxon>
        <taxon>Viridiplantae</taxon>
        <taxon>Chlorophyta</taxon>
        <taxon>core chlorophytes</taxon>
        <taxon>Chlorophyceae</taxon>
        <taxon>CS clade</taxon>
        <taxon>Chlamydomonadales</taxon>
        <taxon>Volvocaceae</taxon>
        <taxon>Pleodorina</taxon>
    </lineage>
</organism>
<evidence type="ECO:0000256" key="1">
    <source>
        <dbReference type="SAM" id="MobiDB-lite"/>
    </source>
</evidence>